<dbReference type="InterPro" id="IPR036250">
    <property type="entry name" value="AcylCo_DH-like_C"/>
</dbReference>
<dbReference type="AlphaFoldDB" id="A0A433RWM0"/>
<keyword evidence="3" id="KW-0288">FMN</keyword>
<evidence type="ECO:0000259" key="15">
    <source>
        <dbReference type="Pfam" id="PF08028"/>
    </source>
</evidence>
<evidence type="ECO:0000256" key="5">
    <source>
        <dbReference type="ARBA" id="ARBA00023002"/>
    </source>
</evidence>
<dbReference type="GO" id="GO:0008470">
    <property type="term" value="F:3-methylbutanoyl-CoA dehydrogenase activity"/>
    <property type="evidence" value="ECO:0007669"/>
    <property type="project" value="TreeGrafter"/>
</dbReference>
<accession>A0A433RWM0</accession>
<keyword evidence="17" id="KW-1185">Reference proteome</keyword>
<dbReference type="InterPro" id="IPR037069">
    <property type="entry name" value="AcylCoA_DH/ox_N_sf"/>
</dbReference>
<dbReference type="Pfam" id="PF02770">
    <property type="entry name" value="Acyl-CoA_dh_M"/>
    <property type="match status" value="1"/>
</dbReference>
<dbReference type="PANTHER" id="PTHR43884">
    <property type="entry name" value="ACYL-COA DEHYDROGENASE"/>
    <property type="match status" value="1"/>
</dbReference>
<evidence type="ECO:0000256" key="12">
    <source>
        <dbReference type="ARBA" id="ARBA00048445"/>
    </source>
</evidence>
<evidence type="ECO:0000313" key="16">
    <source>
        <dbReference type="EMBL" id="RUS57671.1"/>
    </source>
</evidence>
<dbReference type="InterPro" id="IPR013107">
    <property type="entry name" value="Acyl-CoA_DH_C"/>
</dbReference>
<dbReference type="InterPro" id="IPR006091">
    <property type="entry name" value="Acyl-CoA_Oxase/DH_mid-dom"/>
</dbReference>
<dbReference type="RefSeq" id="WP_126989778.1">
    <property type="nucleotide sequence ID" value="NZ_JTFC01000015.1"/>
</dbReference>
<dbReference type="SUPFAM" id="SSF56645">
    <property type="entry name" value="Acyl-CoA dehydrogenase NM domain-like"/>
    <property type="match status" value="1"/>
</dbReference>
<comment type="pathway">
    <text evidence="7">Sulfur metabolism; dibenzothiophene degradation.</text>
</comment>
<gene>
    <name evidence="16" type="ORF">QI30_04580</name>
</gene>
<dbReference type="EMBL" id="JTFC01000015">
    <property type="protein sequence ID" value="RUS57671.1"/>
    <property type="molecule type" value="Genomic_DNA"/>
</dbReference>
<evidence type="ECO:0000256" key="2">
    <source>
        <dbReference type="ARBA" id="ARBA00022630"/>
    </source>
</evidence>
<feature type="domain" description="Acyl-CoA oxidase/dehydrogenase middle" evidence="14">
    <location>
        <begin position="138"/>
        <end position="213"/>
    </location>
</feature>
<evidence type="ECO:0000259" key="14">
    <source>
        <dbReference type="Pfam" id="PF02770"/>
    </source>
</evidence>
<comment type="similarity">
    <text evidence="8">Belongs to the DszC flavin monooxygenase family.</text>
</comment>
<evidence type="ECO:0000256" key="4">
    <source>
        <dbReference type="ARBA" id="ARBA00022741"/>
    </source>
</evidence>
<reference evidence="16 17" key="1">
    <citation type="submission" date="2014-11" db="EMBL/GenBank/DDBJ databases">
        <title>Genome sequence and analysis of novel Kurthia sp.</title>
        <authorList>
            <person name="Lawson J.N."/>
            <person name="Gonzalez J.E."/>
            <person name="Rinauldi L."/>
            <person name="Xuan Z."/>
            <person name="Firman A."/>
            <person name="Shaddox L."/>
            <person name="Trudeau A."/>
            <person name="Shah S."/>
            <person name="Reiman D."/>
        </authorList>
    </citation>
    <scope>NUCLEOTIDE SEQUENCE [LARGE SCALE GENOMIC DNA]</scope>
    <source>
        <strain evidence="16 17">3B1D</strain>
    </source>
</reference>
<dbReference type="PIRSF" id="PIRSF016578">
    <property type="entry name" value="HsaA"/>
    <property type="match status" value="1"/>
</dbReference>
<keyword evidence="2" id="KW-0285">Flavoprotein</keyword>
<evidence type="ECO:0000256" key="1">
    <source>
        <dbReference type="ARBA" id="ARBA00004496"/>
    </source>
</evidence>
<dbReference type="GO" id="GO:0050660">
    <property type="term" value="F:flavin adenine dinucleotide binding"/>
    <property type="evidence" value="ECO:0007669"/>
    <property type="project" value="InterPro"/>
</dbReference>
<evidence type="ECO:0000256" key="3">
    <source>
        <dbReference type="ARBA" id="ARBA00022643"/>
    </source>
</evidence>
<dbReference type="Gene3D" id="2.40.110.10">
    <property type="entry name" value="Butyryl-CoA Dehydrogenase, subunit A, domain 2"/>
    <property type="match status" value="1"/>
</dbReference>
<name>A0A433RWM0_9BACL</name>
<dbReference type="Proteomes" id="UP000288623">
    <property type="component" value="Unassembled WGS sequence"/>
</dbReference>
<dbReference type="Pfam" id="PF08028">
    <property type="entry name" value="Acyl-CoA_dh_2"/>
    <property type="match status" value="1"/>
</dbReference>
<evidence type="ECO:0000256" key="11">
    <source>
        <dbReference type="ARBA" id="ARBA00047859"/>
    </source>
</evidence>
<organism evidence="16 17">
    <name type="scientific">Candidatus Kurthia intestinigallinarum</name>
    <dbReference type="NCBI Taxonomy" id="1562256"/>
    <lineage>
        <taxon>Bacteria</taxon>
        <taxon>Bacillati</taxon>
        <taxon>Bacillota</taxon>
        <taxon>Bacilli</taxon>
        <taxon>Bacillales</taxon>
        <taxon>Caryophanaceae</taxon>
        <taxon>Kurthia</taxon>
    </lineage>
</organism>
<feature type="domain" description="Acyl-CoA dehydrogenase C-terminal" evidence="15">
    <location>
        <begin position="239"/>
        <end position="373"/>
    </location>
</feature>
<sequence length="398" mass="43556">MVKVETEPININSQAFENLLESIQADAELRRGQDARLLPTKAIEWIKEAKLGALRLPKELGGSGITNQELFEVIRRIATADPDVAHALRSHFIFVEDNLAAPASAERTRRLQLVADGALVGNATTEISAKPQGSKQYDTTLTKTATGYTLNGRKYFTTGTLYADYVYVLAAGEGNRVFVAFIPTNRLGVQVFDDWDGFGQQLTASGSTTFTNVAVEAHEVMELAREKQQYVPVRQLFLQAVAAGIVESIVKDSVALVKSRQRTFTHGAADQASLDPLLLQTIGELQATNFTVKVALTQAATALDEAIAHRGTAEFAQYQHEAALQAAYLKIIAEKISLEAATKLFDVGGASATRRGAHLDRHWRNLRTIASHNPSSYKAKDIGHYLVNDEELPINGYY</sequence>
<evidence type="ECO:0000256" key="13">
    <source>
        <dbReference type="ARBA" id="ARBA00049456"/>
    </source>
</evidence>
<dbReference type="Gene3D" id="1.20.140.10">
    <property type="entry name" value="Butyryl-CoA Dehydrogenase, subunit A, domain 3"/>
    <property type="match status" value="1"/>
</dbReference>
<dbReference type="GO" id="GO:0004497">
    <property type="term" value="F:monooxygenase activity"/>
    <property type="evidence" value="ECO:0007669"/>
    <property type="project" value="UniProtKB-KW"/>
</dbReference>
<dbReference type="GO" id="GO:0006552">
    <property type="term" value="P:L-leucine catabolic process"/>
    <property type="evidence" value="ECO:0007669"/>
    <property type="project" value="TreeGrafter"/>
</dbReference>
<comment type="caution">
    <text evidence="16">The sequence shown here is derived from an EMBL/GenBank/DDBJ whole genome shotgun (WGS) entry which is preliminary data.</text>
</comment>
<comment type="catalytic activity">
    <reaction evidence="11">
        <text>dibenzothiophene + FMNH2 + O2 = dibenzothiophene 5-oxide + FMN + H2O + H(+)</text>
        <dbReference type="Rhea" id="RHEA:49076"/>
        <dbReference type="ChEBI" id="CHEBI:15377"/>
        <dbReference type="ChEBI" id="CHEBI:15378"/>
        <dbReference type="ChEBI" id="CHEBI:15379"/>
        <dbReference type="ChEBI" id="CHEBI:23681"/>
        <dbReference type="ChEBI" id="CHEBI:23683"/>
        <dbReference type="ChEBI" id="CHEBI:57618"/>
        <dbReference type="ChEBI" id="CHEBI:58210"/>
    </reaction>
</comment>
<evidence type="ECO:0000256" key="6">
    <source>
        <dbReference type="ARBA" id="ARBA00023033"/>
    </source>
</evidence>
<protein>
    <recommendedName>
        <fullName evidence="10">Dibenzothiophene monooxygenase</fullName>
        <ecNumber evidence="9">1.14.14.21</ecNumber>
    </recommendedName>
</protein>
<keyword evidence="5" id="KW-0560">Oxidoreductase</keyword>
<dbReference type="InterPro" id="IPR046373">
    <property type="entry name" value="Acyl-CoA_Oxase/DH_mid-dom_sf"/>
</dbReference>
<evidence type="ECO:0000256" key="10">
    <source>
        <dbReference type="ARBA" id="ARBA00034345"/>
    </source>
</evidence>
<comment type="catalytic activity">
    <reaction evidence="13">
        <text>dibenzothiophene + 2 FMNH2 + 2 O2 = dibenzothiophene 5,5-dioxide + 2 FMN + 2 H2O + 2 H(+)</text>
        <dbReference type="Rhea" id="RHEA:49072"/>
        <dbReference type="ChEBI" id="CHEBI:15377"/>
        <dbReference type="ChEBI" id="CHEBI:15378"/>
        <dbReference type="ChEBI" id="CHEBI:15379"/>
        <dbReference type="ChEBI" id="CHEBI:23681"/>
        <dbReference type="ChEBI" id="CHEBI:57618"/>
        <dbReference type="ChEBI" id="CHEBI:58210"/>
        <dbReference type="ChEBI" id="CHEBI:90356"/>
        <dbReference type="EC" id="1.14.14.21"/>
    </reaction>
</comment>
<dbReference type="OrthoDB" id="571684at2"/>
<comment type="catalytic activity">
    <reaction evidence="12">
        <text>dibenzothiophene 5-oxide + FMNH2 + O2 = dibenzothiophene 5,5-dioxide + FMN + H2O + H(+)</text>
        <dbReference type="Rhea" id="RHEA:49080"/>
        <dbReference type="ChEBI" id="CHEBI:15377"/>
        <dbReference type="ChEBI" id="CHEBI:15378"/>
        <dbReference type="ChEBI" id="CHEBI:15379"/>
        <dbReference type="ChEBI" id="CHEBI:23683"/>
        <dbReference type="ChEBI" id="CHEBI:57618"/>
        <dbReference type="ChEBI" id="CHEBI:58210"/>
        <dbReference type="ChEBI" id="CHEBI:90356"/>
    </reaction>
</comment>
<dbReference type="PANTHER" id="PTHR43884:SF12">
    <property type="entry name" value="ISOVALERYL-COA DEHYDROGENASE, MITOCHONDRIAL-RELATED"/>
    <property type="match status" value="1"/>
</dbReference>
<evidence type="ECO:0000256" key="9">
    <source>
        <dbReference type="ARBA" id="ARBA00034328"/>
    </source>
</evidence>
<proteinExistence type="inferred from homology"/>
<dbReference type="GO" id="GO:0005737">
    <property type="term" value="C:cytoplasm"/>
    <property type="evidence" value="ECO:0007669"/>
    <property type="project" value="UniProtKB-SubCell"/>
</dbReference>
<evidence type="ECO:0000256" key="7">
    <source>
        <dbReference type="ARBA" id="ARBA00034307"/>
    </source>
</evidence>
<dbReference type="InterPro" id="IPR009100">
    <property type="entry name" value="AcylCoA_DH/oxidase_NM_dom_sf"/>
</dbReference>
<dbReference type="Gene3D" id="1.10.540.10">
    <property type="entry name" value="Acyl-CoA dehydrogenase/oxidase, N-terminal domain"/>
    <property type="match status" value="1"/>
</dbReference>
<comment type="subcellular location">
    <subcellularLocation>
        <location evidence="1">Cytoplasm</location>
    </subcellularLocation>
</comment>
<evidence type="ECO:0000313" key="17">
    <source>
        <dbReference type="Proteomes" id="UP000288623"/>
    </source>
</evidence>
<dbReference type="EC" id="1.14.14.21" evidence="9"/>
<dbReference type="SUPFAM" id="SSF47203">
    <property type="entry name" value="Acyl-CoA dehydrogenase C-terminal domain-like"/>
    <property type="match status" value="1"/>
</dbReference>
<keyword evidence="6" id="KW-0503">Monooxygenase</keyword>
<evidence type="ECO:0000256" key="8">
    <source>
        <dbReference type="ARBA" id="ARBA00034317"/>
    </source>
</evidence>
<keyword evidence="4" id="KW-0547">Nucleotide-binding</keyword>